<dbReference type="InterPro" id="IPR002466">
    <property type="entry name" value="A_deamin"/>
</dbReference>
<feature type="compositionally biased region" description="Polar residues" evidence="1">
    <location>
        <begin position="1"/>
        <end position="10"/>
    </location>
</feature>
<evidence type="ECO:0000259" key="2">
    <source>
        <dbReference type="PROSITE" id="PS50141"/>
    </source>
</evidence>
<proteinExistence type="predicted"/>
<evidence type="ECO:0000313" key="3">
    <source>
        <dbReference type="Ensembl" id="ENSPREP00000009132.1"/>
    </source>
</evidence>
<dbReference type="GO" id="GO:0006396">
    <property type="term" value="P:RNA processing"/>
    <property type="evidence" value="ECO:0007669"/>
    <property type="project" value="InterPro"/>
</dbReference>
<dbReference type="PROSITE" id="PS50141">
    <property type="entry name" value="A_DEAMIN_EDITASE"/>
    <property type="match status" value="1"/>
</dbReference>
<evidence type="ECO:0000256" key="1">
    <source>
        <dbReference type="SAM" id="MobiDB-lite"/>
    </source>
</evidence>
<sequence length="624" mass="69283">MENTGSQSRTKSNRNKEQQGGTNKECEPAKGLNTARLEQKTSADKLTSFRCEKRLERWTEEGANKETDYSLMSNFAETSGSSPVFSVEESSICPGSLTNMSDQELFKYSPRGGGAMFRSLKPDFESGLHHHPPEVHLAEDAAVHGSTVALRNDALAAGGSNHKQESDVCEGDDGSNETSPILIRKIQFDSDDLSVENEDEDSEEAAVFSLRGLSPTASTGSDEEFLVDQLQDLQTTYESTETEVWQMEWHKSHMAALSSEKFDVLLRMYPDFYGCKSHMAAFVLISEVADTAGRPCQQYKVVAMGAGRSCCSGWLCYSGMMVHDCHAIIIARRALLRFLYKQLLLFFEADPTTKQSCIFESSTDSHQLQLKPKISLHLYTNRCPEGAAKNFYFKSSGNNCWTNLKLQYHAKGLLVPVAYLDPGLWGAKVCCVSGSDKLCCWTVIGVQGALLSHFIQPLYITTIVLGDQRIFNEEVSDITNKRLGDGWEGILPLSYKKRDILFLPGDYVGPAETSQMHDNLSINWCLGDEDIEVLDSSKGVVVEGSPSVNGPSFTSRLCKRALYSYFQRVALLGGHSYLVELPTYHSVKVEATIYQTVKDLIKQRFLSNQAGPWNSKKLVDCFSA</sequence>
<dbReference type="AlphaFoldDB" id="A0A3P9NHW0"/>
<feature type="region of interest" description="Disordered" evidence="1">
    <location>
        <begin position="156"/>
        <end position="176"/>
    </location>
</feature>
<dbReference type="PANTHER" id="PTHR10910:SF106">
    <property type="entry name" value="ADENOSINE DEAMINASE DOMAIN-CONTAINING PROTEIN 2"/>
    <property type="match status" value="1"/>
</dbReference>
<dbReference type="GO" id="GO:0005737">
    <property type="term" value="C:cytoplasm"/>
    <property type="evidence" value="ECO:0007669"/>
    <property type="project" value="TreeGrafter"/>
</dbReference>
<evidence type="ECO:0000313" key="4">
    <source>
        <dbReference type="Proteomes" id="UP000242638"/>
    </source>
</evidence>
<dbReference type="STRING" id="8081.ENSPREP00000009132"/>
<dbReference type="Proteomes" id="UP000242638">
    <property type="component" value="Unassembled WGS sequence"/>
</dbReference>
<dbReference type="OMA" id="WCLGDED"/>
<reference evidence="4" key="1">
    <citation type="submission" date="2013-11" db="EMBL/GenBank/DDBJ databases">
        <title>The genomic landscape of the Guanapo guppy.</title>
        <authorList>
            <person name="Kuenstner A."/>
            <person name="Dreyer C."/>
        </authorList>
    </citation>
    <scope>NUCLEOTIDE SEQUENCE</scope>
    <source>
        <strain evidence="4">Guanapo</strain>
    </source>
</reference>
<dbReference type="GO" id="GO:0003726">
    <property type="term" value="F:double-stranded RNA adenosine deaminase activity"/>
    <property type="evidence" value="ECO:0007669"/>
    <property type="project" value="TreeGrafter"/>
</dbReference>
<dbReference type="Ensembl" id="ENSPRET00000009243.1">
    <property type="protein sequence ID" value="ENSPREP00000009132.1"/>
    <property type="gene ID" value="ENSPREG00000006236.1"/>
</dbReference>
<name>A0A3P9NHW0_POERE</name>
<organism evidence="3 4">
    <name type="scientific">Poecilia reticulata</name>
    <name type="common">Guppy</name>
    <name type="synonym">Acanthophacelus reticulatus</name>
    <dbReference type="NCBI Taxonomy" id="8081"/>
    <lineage>
        <taxon>Eukaryota</taxon>
        <taxon>Metazoa</taxon>
        <taxon>Chordata</taxon>
        <taxon>Craniata</taxon>
        <taxon>Vertebrata</taxon>
        <taxon>Euteleostomi</taxon>
        <taxon>Actinopterygii</taxon>
        <taxon>Neopterygii</taxon>
        <taxon>Teleostei</taxon>
        <taxon>Neoteleostei</taxon>
        <taxon>Acanthomorphata</taxon>
        <taxon>Ovalentaria</taxon>
        <taxon>Atherinomorphae</taxon>
        <taxon>Cyprinodontiformes</taxon>
        <taxon>Poeciliidae</taxon>
        <taxon>Poeciliinae</taxon>
        <taxon>Poecilia</taxon>
    </lineage>
</organism>
<accession>A0A3P9NHW0</accession>
<protein>
    <submittedName>
        <fullName evidence="3">Adenosine deaminase domain containing 2</fullName>
    </submittedName>
</protein>
<dbReference type="PANTHER" id="PTHR10910">
    <property type="entry name" value="EUKARYOTE SPECIFIC DSRNA BINDING PROTEIN"/>
    <property type="match status" value="1"/>
</dbReference>
<keyword evidence="4" id="KW-1185">Reference proteome</keyword>
<dbReference type="SMART" id="SM00552">
    <property type="entry name" value="ADEAMc"/>
    <property type="match status" value="1"/>
</dbReference>
<dbReference type="GO" id="GO:0008251">
    <property type="term" value="F:tRNA-specific adenosine deaminase activity"/>
    <property type="evidence" value="ECO:0007669"/>
    <property type="project" value="TreeGrafter"/>
</dbReference>
<reference evidence="3" key="2">
    <citation type="submission" date="2025-08" db="UniProtKB">
        <authorList>
            <consortium name="Ensembl"/>
        </authorList>
    </citation>
    <scope>IDENTIFICATION</scope>
    <source>
        <strain evidence="3">Guanapo</strain>
    </source>
</reference>
<reference evidence="3" key="3">
    <citation type="submission" date="2025-09" db="UniProtKB">
        <authorList>
            <consortium name="Ensembl"/>
        </authorList>
    </citation>
    <scope>IDENTIFICATION</scope>
    <source>
        <strain evidence="3">Guanapo</strain>
    </source>
</reference>
<feature type="region of interest" description="Disordered" evidence="1">
    <location>
        <begin position="1"/>
        <end position="46"/>
    </location>
</feature>
<dbReference type="GO" id="GO:0006382">
    <property type="term" value="P:adenosine to inosine editing"/>
    <property type="evidence" value="ECO:0007669"/>
    <property type="project" value="TreeGrafter"/>
</dbReference>
<dbReference type="GeneTree" id="ENSGT00940000166947"/>
<dbReference type="GO" id="GO:0005730">
    <property type="term" value="C:nucleolus"/>
    <property type="evidence" value="ECO:0007669"/>
    <property type="project" value="TreeGrafter"/>
</dbReference>
<dbReference type="Pfam" id="PF02137">
    <property type="entry name" value="A_deamin"/>
    <property type="match status" value="1"/>
</dbReference>
<dbReference type="GO" id="GO:0003725">
    <property type="term" value="F:double-stranded RNA binding"/>
    <property type="evidence" value="ECO:0007669"/>
    <property type="project" value="TreeGrafter"/>
</dbReference>
<feature type="domain" description="A to I editase" evidence="2">
    <location>
        <begin position="303"/>
        <end position="616"/>
    </location>
</feature>